<dbReference type="GO" id="GO:0003700">
    <property type="term" value="F:DNA-binding transcription factor activity"/>
    <property type="evidence" value="ECO:0007669"/>
    <property type="project" value="InterPro"/>
</dbReference>
<name>A0A7Y0QI57_CELFI</name>
<organism evidence="2 3">
    <name type="scientific">Cellulomonas fimi</name>
    <dbReference type="NCBI Taxonomy" id="1708"/>
    <lineage>
        <taxon>Bacteria</taxon>
        <taxon>Bacillati</taxon>
        <taxon>Actinomycetota</taxon>
        <taxon>Actinomycetes</taxon>
        <taxon>Micrococcales</taxon>
        <taxon>Cellulomonadaceae</taxon>
        <taxon>Cellulomonas</taxon>
    </lineage>
</organism>
<feature type="domain" description="HTH marR-type" evidence="1">
    <location>
        <begin position="12"/>
        <end position="148"/>
    </location>
</feature>
<dbReference type="InterPro" id="IPR000835">
    <property type="entry name" value="HTH_MarR-typ"/>
</dbReference>
<accession>A0A7Y0QI57</accession>
<dbReference type="InterPro" id="IPR039422">
    <property type="entry name" value="MarR/SlyA-like"/>
</dbReference>
<evidence type="ECO:0000313" key="3">
    <source>
        <dbReference type="Proteomes" id="UP000562124"/>
    </source>
</evidence>
<reference evidence="2 3" key="1">
    <citation type="submission" date="2020-04" db="EMBL/GenBank/DDBJ databases">
        <title>Sequencing and Assembly of C. fimi.</title>
        <authorList>
            <person name="Ramsey A.R."/>
        </authorList>
    </citation>
    <scope>NUCLEOTIDE SEQUENCE [LARGE SCALE GENOMIC DNA]</scope>
    <source>
        <strain evidence="2 3">SB</strain>
    </source>
</reference>
<dbReference type="Pfam" id="PF12802">
    <property type="entry name" value="MarR_2"/>
    <property type="match status" value="1"/>
</dbReference>
<dbReference type="RefSeq" id="WP_169325365.1">
    <property type="nucleotide sequence ID" value="NZ_JABCJJ010000021.1"/>
</dbReference>
<keyword evidence="3" id="KW-1185">Reference proteome</keyword>
<dbReference type="AlphaFoldDB" id="A0A7Y0QI57"/>
<gene>
    <name evidence="2" type="ORF">HIR71_12275</name>
</gene>
<dbReference type="SMART" id="SM00347">
    <property type="entry name" value="HTH_MARR"/>
    <property type="match status" value="1"/>
</dbReference>
<dbReference type="PRINTS" id="PR00598">
    <property type="entry name" value="HTHMARR"/>
</dbReference>
<dbReference type="InterPro" id="IPR036388">
    <property type="entry name" value="WH-like_DNA-bd_sf"/>
</dbReference>
<sequence length="171" mass="18715">MDQDTRWLSQEQEDAWRPLMAAMLLLPGALDAQLQRDAGLTHAGYGVLSALSEAPERTIRLSRLAHMASLSMSRLSHLVDRLEAAGWVERKPVPGDGRSTMAVLTEAGWDKIVATAPGHVETVQTLVFDDLTPAQTRQLRKIFEKIAPKIDPENRLQACGAIPAGRSQAGR</sequence>
<dbReference type="InterPro" id="IPR036390">
    <property type="entry name" value="WH_DNA-bd_sf"/>
</dbReference>
<dbReference type="EMBL" id="JABCJJ010000021">
    <property type="protein sequence ID" value="NMR20985.1"/>
    <property type="molecule type" value="Genomic_DNA"/>
</dbReference>
<dbReference type="GO" id="GO:0006950">
    <property type="term" value="P:response to stress"/>
    <property type="evidence" value="ECO:0007669"/>
    <property type="project" value="TreeGrafter"/>
</dbReference>
<dbReference type="Proteomes" id="UP000562124">
    <property type="component" value="Unassembled WGS sequence"/>
</dbReference>
<dbReference type="PANTHER" id="PTHR33164">
    <property type="entry name" value="TRANSCRIPTIONAL REGULATOR, MARR FAMILY"/>
    <property type="match status" value="1"/>
</dbReference>
<dbReference type="PROSITE" id="PS50995">
    <property type="entry name" value="HTH_MARR_2"/>
    <property type="match status" value="1"/>
</dbReference>
<evidence type="ECO:0000313" key="2">
    <source>
        <dbReference type="EMBL" id="NMR20985.1"/>
    </source>
</evidence>
<proteinExistence type="predicted"/>
<comment type="caution">
    <text evidence="2">The sequence shown here is derived from an EMBL/GenBank/DDBJ whole genome shotgun (WGS) entry which is preliminary data.</text>
</comment>
<evidence type="ECO:0000259" key="1">
    <source>
        <dbReference type="PROSITE" id="PS50995"/>
    </source>
</evidence>
<protein>
    <submittedName>
        <fullName evidence="2">Winged helix-turn-helix transcriptional regulator</fullName>
    </submittedName>
</protein>
<dbReference type="SUPFAM" id="SSF46785">
    <property type="entry name" value="Winged helix' DNA-binding domain"/>
    <property type="match status" value="1"/>
</dbReference>
<dbReference type="Gene3D" id="1.10.10.10">
    <property type="entry name" value="Winged helix-like DNA-binding domain superfamily/Winged helix DNA-binding domain"/>
    <property type="match status" value="1"/>
</dbReference>
<dbReference type="PANTHER" id="PTHR33164:SF99">
    <property type="entry name" value="MARR FAMILY REGULATORY PROTEIN"/>
    <property type="match status" value="1"/>
</dbReference>